<dbReference type="EMBL" id="KF900363">
    <property type="protein sequence ID" value="AIE92355.1"/>
    <property type="molecule type" value="Genomic_DNA"/>
</dbReference>
<accession>A0A075FLC3</accession>
<dbReference type="Gene3D" id="3.20.20.140">
    <property type="entry name" value="Metal-dependent hydrolases"/>
    <property type="match status" value="1"/>
</dbReference>
<proteinExistence type="predicted"/>
<dbReference type="AlphaFoldDB" id="A0A075FLC3"/>
<evidence type="ECO:0000313" key="2">
    <source>
        <dbReference type="EMBL" id="AIE92355.1"/>
    </source>
</evidence>
<sequence>MILKNISTLYGNNLKFIEKTDVLITNNTFQKINSKIKSTKNKIVDCDGLLLIPGLINSHTHIGDSIAKDIALDKDPDSKINPIFGIKQKILKETEPRKLIHYMRKTVKSMLKKGTTTFVDFREGGLDGVLLMQKALSNTPIRSIILGRIEYYQSKDQIKRNTPIPQSYQNQINQLLKNCDGIGISGSNENSDSSLKEFSKTKKIRAIHCAETKQSYLKSKQITRKTEPMRSMLLKPDFLVHMTYASKSDLNVVSKKTRGIVVCPRANASLAEGIPNIVQMMETNCNIAIGTDNVMINSPDLFREMDFLWKTTMGIHQKRIEPKNILKMTTVNAGKLLDKKIGCIKEGYLADAVFIKKNDLDLDPLRNPHASIVHRTNENSIQAVMIRGDIVHGKI</sequence>
<dbReference type="PANTHER" id="PTHR43794">
    <property type="entry name" value="AMINOHYDROLASE SSNA-RELATED"/>
    <property type="match status" value="1"/>
</dbReference>
<feature type="domain" description="Amidohydrolase-related" evidence="1">
    <location>
        <begin position="51"/>
        <end position="391"/>
    </location>
</feature>
<dbReference type="InterPro" id="IPR006680">
    <property type="entry name" value="Amidohydro-rel"/>
</dbReference>
<dbReference type="InterPro" id="IPR050287">
    <property type="entry name" value="MTA/SAH_deaminase"/>
</dbReference>
<keyword evidence="2" id="KW-0378">Hydrolase</keyword>
<evidence type="ECO:0000259" key="1">
    <source>
        <dbReference type="Pfam" id="PF01979"/>
    </source>
</evidence>
<dbReference type="InterPro" id="IPR032466">
    <property type="entry name" value="Metal_Hydrolase"/>
</dbReference>
<dbReference type="SUPFAM" id="SSF51338">
    <property type="entry name" value="Composite domain of metallo-dependent hydrolases"/>
    <property type="match status" value="1"/>
</dbReference>
<reference evidence="2" key="1">
    <citation type="journal article" date="2014" name="Genome Biol. Evol.">
        <title>Pangenome evidence for extensive interdomain horizontal transfer affecting lineage core and shell genes in uncultured planktonic thaumarchaeota and euryarchaeota.</title>
        <authorList>
            <person name="Deschamps P."/>
            <person name="Zivanovic Y."/>
            <person name="Moreira D."/>
            <person name="Rodriguez-Valera F."/>
            <person name="Lopez-Garcia P."/>
        </authorList>
    </citation>
    <scope>NUCLEOTIDE SEQUENCE</scope>
</reference>
<organism evidence="2">
    <name type="scientific">uncultured marine thaumarchaeote AD1000_21_H05</name>
    <dbReference type="NCBI Taxonomy" id="1455901"/>
    <lineage>
        <taxon>Archaea</taxon>
        <taxon>Nitrososphaerota</taxon>
        <taxon>environmental samples</taxon>
    </lineage>
</organism>
<dbReference type="InterPro" id="IPR011059">
    <property type="entry name" value="Metal-dep_hydrolase_composite"/>
</dbReference>
<name>A0A075FLC3_9ARCH</name>
<dbReference type="PANTHER" id="PTHR43794:SF5">
    <property type="entry name" value="CHLOROHYDROLASE FAMILY PROTEIN"/>
    <property type="match status" value="1"/>
</dbReference>
<dbReference type="Gene3D" id="2.30.40.10">
    <property type="entry name" value="Urease, subunit C, domain 1"/>
    <property type="match status" value="1"/>
</dbReference>
<dbReference type="Pfam" id="PF01979">
    <property type="entry name" value="Amidohydro_1"/>
    <property type="match status" value="1"/>
</dbReference>
<protein>
    <submittedName>
        <fullName evidence="2">Amidohydrolase</fullName>
    </submittedName>
</protein>
<dbReference type="GO" id="GO:0016810">
    <property type="term" value="F:hydrolase activity, acting on carbon-nitrogen (but not peptide) bonds"/>
    <property type="evidence" value="ECO:0007669"/>
    <property type="project" value="InterPro"/>
</dbReference>
<dbReference type="NCBIfam" id="NF005552">
    <property type="entry name" value="PRK07213.1"/>
    <property type="match status" value="1"/>
</dbReference>
<dbReference type="SUPFAM" id="SSF51556">
    <property type="entry name" value="Metallo-dependent hydrolases"/>
    <property type="match status" value="1"/>
</dbReference>